<protein>
    <submittedName>
        <fullName evidence="2">Uncharacterized protein</fullName>
    </submittedName>
</protein>
<name>A0AAV7UYT5_PLEWA</name>
<evidence type="ECO:0000313" key="3">
    <source>
        <dbReference type="Proteomes" id="UP001066276"/>
    </source>
</evidence>
<evidence type="ECO:0000313" key="2">
    <source>
        <dbReference type="EMBL" id="KAJ1193104.1"/>
    </source>
</evidence>
<comment type="caution">
    <text evidence="2">The sequence shown here is derived from an EMBL/GenBank/DDBJ whole genome shotgun (WGS) entry which is preliminary data.</text>
</comment>
<proteinExistence type="predicted"/>
<dbReference type="EMBL" id="JANPWB010000004">
    <property type="protein sequence ID" value="KAJ1193104.1"/>
    <property type="molecule type" value="Genomic_DNA"/>
</dbReference>
<accession>A0AAV7UYT5</accession>
<feature type="signal peptide" evidence="1">
    <location>
        <begin position="1"/>
        <end position="21"/>
    </location>
</feature>
<gene>
    <name evidence="2" type="ORF">NDU88_002409</name>
</gene>
<reference evidence="2" key="1">
    <citation type="journal article" date="2022" name="bioRxiv">
        <title>Sequencing and chromosome-scale assembly of the giantPleurodeles waltlgenome.</title>
        <authorList>
            <person name="Brown T."/>
            <person name="Elewa A."/>
            <person name="Iarovenko S."/>
            <person name="Subramanian E."/>
            <person name="Araus A.J."/>
            <person name="Petzold A."/>
            <person name="Susuki M."/>
            <person name="Suzuki K.-i.T."/>
            <person name="Hayashi T."/>
            <person name="Toyoda A."/>
            <person name="Oliveira C."/>
            <person name="Osipova E."/>
            <person name="Leigh N.D."/>
            <person name="Simon A."/>
            <person name="Yun M.H."/>
        </authorList>
    </citation>
    <scope>NUCLEOTIDE SEQUENCE</scope>
    <source>
        <strain evidence="2">20211129_DDA</strain>
        <tissue evidence="2">Liver</tissue>
    </source>
</reference>
<dbReference type="Proteomes" id="UP001066276">
    <property type="component" value="Chromosome 2_2"/>
</dbReference>
<keyword evidence="1" id="KW-0732">Signal</keyword>
<keyword evidence="3" id="KW-1185">Reference proteome</keyword>
<feature type="chain" id="PRO_5043507645" evidence="1">
    <location>
        <begin position="22"/>
        <end position="148"/>
    </location>
</feature>
<organism evidence="2 3">
    <name type="scientific">Pleurodeles waltl</name>
    <name type="common">Iberian ribbed newt</name>
    <dbReference type="NCBI Taxonomy" id="8319"/>
    <lineage>
        <taxon>Eukaryota</taxon>
        <taxon>Metazoa</taxon>
        <taxon>Chordata</taxon>
        <taxon>Craniata</taxon>
        <taxon>Vertebrata</taxon>
        <taxon>Euteleostomi</taxon>
        <taxon>Amphibia</taxon>
        <taxon>Batrachia</taxon>
        <taxon>Caudata</taxon>
        <taxon>Salamandroidea</taxon>
        <taxon>Salamandridae</taxon>
        <taxon>Pleurodelinae</taxon>
        <taxon>Pleurodeles</taxon>
    </lineage>
</organism>
<evidence type="ECO:0000256" key="1">
    <source>
        <dbReference type="SAM" id="SignalP"/>
    </source>
</evidence>
<dbReference type="AlphaFoldDB" id="A0AAV7UYT5"/>
<sequence>MCGADFLHLAWVCRTVQVFWAEVVADLERAMHLHIENVPSHCLLGHIKKVKDRKMRYEFLQLALVLAQRRVPITWMGQRAPVVDKWYRDIQERALPEEVHMKHSRRDDELENDVVVWRAVHDAFFRPRLDVETTDSDDGNTQEEGDMP</sequence>